<keyword evidence="6" id="KW-1185">Reference proteome</keyword>
<sequence>MLISRLLFTQIKPRSGIIIKRLHIGKKESAMDSSIRTGQKNSITEQFIPDLRSAHHISFLHVREVNSDWIYPSHEHKQYEINYVMKGCQIISINGKSYRQQAGDFVLIRPGDIHSSSVGSAEGLTYLCLHFELDDRPLLHLFGSTQLSLIPGTSPDGKSLKPILEGLARSVTAEQRFDLSVRALVQASFFQILAQLCLTLSASTDNPDDKRLPHSETAYRIESYIQAAAKQPVYHGHPDQDRLLVGQIARKLGISESHCNRLFKKVYGISPRQYLSRMIQEEAMRLLRDTTLSIDHISNLLGYTDIAHFSRQFKRWTGESPRSYRDRQTSHPSL</sequence>
<dbReference type="GO" id="GO:0043565">
    <property type="term" value="F:sequence-specific DNA binding"/>
    <property type="evidence" value="ECO:0007669"/>
    <property type="project" value="InterPro"/>
</dbReference>
<dbReference type="Proteomes" id="UP000515679">
    <property type="component" value="Chromosome"/>
</dbReference>
<evidence type="ECO:0000256" key="1">
    <source>
        <dbReference type="ARBA" id="ARBA00023015"/>
    </source>
</evidence>
<dbReference type="InterPro" id="IPR009057">
    <property type="entry name" value="Homeodomain-like_sf"/>
</dbReference>
<evidence type="ECO:0000256" key="3">
    <source>
        <dbReference type="ARBA" id="ARBA00023163"/>
    </source>
</evidence>
<evidence type="ECO:0000313" key="5">
    <source>
        <dbReference type="EMBL" id="QMV43340.1"/>
    </source>
</evidence>
<dbReference type="InterPro" id="IPR018060">
    <property type="entry name" value="HTH_AraC"/>
</dbReference>
<keyword evidence="1" id="KW-0805">Transcription regulation</keyword>
<name>A0A7G5C2A6_9BACL</name>
<dbReference type="AlphaFoldDB" id="A0A7G5C2A6"/>
<dbReference type="SMART" id="SM00342">
    <property type="entry name" value="HTH_ARAC"/>
    <property type="match status" value="1"/>
</dbReference>
<protein>
    <submittedName>
        <fullName evidence="5">AraC family transcriptional regulator</fullName>
    </submittedName>
</protein>
<gene>
    <name evidence="5" type="ORF">FPL14_20785</name>
</gene>
<evidence type="ECO:0000256" key="2">
    <source>
        <dbReference type="ARBA" id="ARBA00023125"/>
    </source>
</evidence>
<accession>A0A7G5C2A6</accession>
<dbReference type="EMBL" id="CP041969">
    <property type="protein sequence ID" value="QMV43340.1"/>
    <property type="molecule type" value="Genomic_DNA"/>
</dbReference>
<reference evidence="5 6" key="1">
    <citation type="submission" date="2019-07" db="EMBL/GenBank/DDBJ databases">
        <authorList>
            <person name="Kim J.K."/>
            <person name="Cheong H.-M."/>
            <person name="Choi Y."/>
            <person name="Hwang K.J."/>
            <person name="Lee S."/>
            <person name="Choi C."/>
        </authorList>
    </citation>
    <scope>NUCLEOTIDE SEQUENCE [LARGE SCALE GENOMIC DNA]</scope>
    <source>
        <strain evidence="5 6">KS 22</strain>
    </source>
</reference>
<keyword evidence="2" id="KW-0238">DNA-binding</keyword>
<dbReference type="PANTHER" id="PTHR43280">
    <property type="entry name" value="ARAC-FAMILY TRANSCRIPTIONAL REGULATOR"/>
    <property type="match status" value="1"/>
</dbReference>
<dbReference type="KEGG" id="cchl:FPL14_20785"/>
<dbReference type="InterPro" id="IPR003313">
    <property type="entry name" value="AraC-bd"/>
</dbReference>
<dbReference type="SUPFAM" id="SSF51215">
    <property type="entry name" value="Regulatory protein AraC"/>
    <property type="match status" value="1"/>
</dbReference>
<dbReference type="PROSITE" id="PS01124">
    <property type="entry name" value="HTH_ARAC_FAMILY_2"/>
    <property type="match status" value="1"/>
</dbReference>
<dbReference type="SUPFAM" id="SSF46689">
    <property type="entry name" value="Homeodomain-like"/>
    <property type="match status" value="2"/>
</dbReference>
<organism evidence="5 6">
    <name type="scientific">Cohnella cholangitidis</name>
    <dbReference type="NCBI Taxonomy" id="2598458"/>
    <lineage>
        <taxon>Bacteria</taxon>
        <taxon>Bacillati</taxon>
        <taxon>Bacillota</taxon>
        <taxon>Bacilli</taxon>
        <taxon>Bacillales</taxon>
        <taxon>Paenibacillaceae</taxon>
        <taxon>Cohnella</taxon>
    </lineage>
</organism>
<dbReference type="InterPro" id="IPR014710">
    <property type="entry name" value="RmlC-like_jellyroll"/>
</dbReference>
<evidence type="ECO:0000259" key="4">
    <source>
        <dbReference type="PROSITE" id="PS01124"/>
    </source>
</evidence>
<proteinExistence type="predicted"/>
<dbReference type="Pfam" id="PF02311">
    <property type="entry name" value="AraC_binding"/>
    <property type="match status" value="1"/>
</dbReference>
<dbReference type="GO" id="GO:0003700">
    <property type="term" value="F:DNA-binding transcription factor activity"/>
    <property type="evidence" value="ECO:0007669"/>
    <property type="project" value="InterPro"/>
</dbReference>
<dbReference type="PANTHER" id="PTHR43280:SF2">
    <property type="entry name" value="HTH-TYPE TRANSCRIPTIONAL REGULATOR EXSA"/>
    <property type="match status" value="1"/>
</dbReference>
<evidence type="ECO:0000313" key="6">
    <source>
        <dbReference type="Proteomes" id="UP000515679"/>
    </source>
</evidence>
<dbReference type="Gene3D" id="2.60.120.10">
    <property type="entry name" value="Jelly Rolls"/>
    <property type="match status" value="1"/>
</dbReference>
<dbReference type="Pfam" id="PF12833">
    <property type="entry name" value="HTH_18"/>
    <property type="match status" value="1"/>
</dbReference>
<keyword evidence="3" id="KW-0804">Transcription</keyword>
<feature type="domain" description="HTH araC/xylS-type" evidence="4">
    <location>
        <begin position="219"/>
        <end position="327"/>
    </location>
</feature>
<dbReference type="InterPro" id="IPR037923">
    <property type="entry name" value="HTH-like"/>
</dbReference>
<dbReference type="Gene3D" id="1.10.10.60">
    <property type="entry name" value="Homeodomain-like"/>
    <property type="match status" value="2"/>
</dbReference>